<dbReference type="PhylomeDB" id="Q54SU9"/>
<comment type="caution">
    <text evidence="1">The sequence shown here is derived from an EMBL/GenBank/DDBJ whole genome shotgun (WGS) entry which is preliminary data.</text>
</comment>
<dbReference type="PaxDb" id="44689-DDB0205267"/>
<dbReference type="VEuPathDB" id="AmoebaDB:DDB_G0282207"/>
<evidence type="ECO:0000313" key="1">
    <source>
        <dbReference type="EMBL" id="EAL66309.1"/>
    </source>
</evidence>
<dbReference type="EMBL" id="AAFI02000046">
    <property type="protein sequence ID" value="EAL66309.1"/>
    <property type="molecule type" value="Genomic_DNA"/>
</dbReference>
<evidence type="ECO:0008006" key="3">
    <source>
        <dbReference type="Google" id="ProtNLM"/>
    </source>
</evidence>
<evidence type="ECO:0000313" key="2">
    <source>
        <dbReference type="Proteomes" id="UP000002195"/>
    </source>
</evidence>
<organism evidence="1 2">
    <name type="scientific">Dictyostelium discoideum</name>
    <name type="common">Social amoeba</name>
    <dbReference type="NCBI Taxonomy" id="44689"/>
    <lineage>
        <taxon>Eukaryota</taxon>
        <taxon>Amoebozoa</taxon>
        <taxon>Evosea</taxon>
        <taxon>Eumycetozoa</taxon>
        <taxon>Dictyostelia</taxon>
        <taxon>Dictyosteliales</taxon>
        <taxon>Dictyosteliaceae</taxon>
        <taxon>Dictyostelium</taxon>
    </lineage>
</organism>
<keyword evidence="2" id="KW-1185">Reference proteome</keyword>
<accession>Q54SU9</accession>
<proteinExistence type="predicted"/>
<dbReference type="KEGG" id="ddi:DDB_G0282207"/>
<dbReference type="Proteomes" id="UP000002195">
    <property type="component" value="Unassembled WGS sequence"/>
</dbReference>
<dbReference type="InterPro" id="IPR036465">
    <property type="entry name" value="vWFA_dom_sf"/>
</dbReference>
<dbReference type="GeneID" id="8623463"/>
<dbReference type="SUPFAM" id="SSF53300">
    <property type="entry name" value="vWA-like"/>
    <property type="match status" value="1"/>
</dbReference>
<protein>
    <recommendedName>
        <fullName evidence="3">VWFA domain-containing protein</fullName>
    </recommendedName>
</protein>
<sequence length="248" mass="28277">MKGGNEKKNRNTLKTEIKINNNKINYFSILIETSSQMSIFNFESEQEKIKEGLKDIKFSKTNNEAKLGEAMELCFEGILESSWEPSDFNSKILIFSSGKSTDDSVNGFLDNLSLDNVEIYGLACNCSLITNLNIVVINNLQSILPDQKIIQLEKNFNQDIKLLINGGSKDPYLNFPFNIEVYPNSNETKLIYDDLLLDVIIKPDGQFSIPSGTIVKFLSNKYYSSFTIQLKRDLDFGESYKFFVEWSC</sequence>
<reference evidence="1 2" key="1">
    <citation type="journal article" date="2005" name="Nature">
        <title>The genome of the social amoeba Dictyostelium discoideum.</title>
        <authorList>
            <consortium name="The Dictyostelium discoideum Sequencing Consortium"/>
            <person name="Eichinger L."/>
            <person name="Pachebat J.A."/>
            <person name="Glockner G."/>
            <person name="Rajandream M.A."/>
            <person name="Sucgang R."/>
            <person name="Berriman M."/>
            <person name="Song J."/>
            <person name="Olsen R."/>
            <person name="Szafranski K."/>
            <person name="Xu Q."/>
            <person name="Tunggal B."/>
            <person name="Kummerfeld S."/>
            <person name="Madera M."/>
            <person name="Konfortov B.A."/>
            <person name="Rivero F."/>
            <person name="Bankier A.T."/>
            <person name="Lehmann R."/>
            <person name="Hamlin N."/>
            <person name="Davies R."/>
            <person name="Gaudet P."/>
            <person name="Fey P."/>
            <person name="Pilcher K."/>
            <person name="Chen G."/>
            <person name="Saunders D."/>
            <person name="Sodergren E."/>
            <person name="Davis P."/>
            <person name="Kerhornou A."/>
            <person name="Nie X."/>
            <person name="Hall N."/>
            <person name="Anjard C."/>
            <person name="Hemphill L."/>
            <person name="Bason N."/>
            <person name="Farbrother P."/>
            <person name="Desany B."/>
            <person name="Just E."/>
            <person name="Morio T."/>
            <person name="Rost R."/>
            <person name="Churcher C."/>
            <person name="Cooper J."/>
            <person name="Haydock S."/>
            <person name="van Driessche N."/>
            <person name="Cronin A."/>
            <person name="Goodhead I."/>
            <person name="Muzny D."/>
            <person name="Mourier T."/>
            <person name="Pain A."/>
            <person name="Lu M."/>
            <person name="Harper D."/>
            <person name="Lindsay R."/>
            <person name="Hauser H."/>
            <person name="James K."/>
            <person name="Quiles M."/>
            <person name="Madan Babu M."/>
            <person name="Saito T."/>
            <person name="Buchrieser C."/>
            <person name="Wardroper A."/>
            <person name="Felder M."/>
            <person name="Thangavelu M."/>
            <person name="Johnson D."/>
            <person name="Knights A."/>
            <person name="Loulseged H."/>
            <person name="Mungall K."/>
            <person name="Oliver K."/>
            <person name="Price C."/>
            <person name="Quail M.A."/>
            <person name="Urushihara H."/>
            <person name="Hernandez J."/>
            <person name="Rabbinowitsch E."/>
            <person name="Steffen D."/>
            <person name="Sanders M."/>
            <person name="Ma J."/>
            <person name="Kohara Y."/>
            <person name="Sharp S."/>
            <person name="Simmonds M."/>
            <person name="Spiegler S."/>
            <person name="Tivey A."/>
            <person name="Sugano S."/>
            <person name="White B."/>
            <person name="Walker D."/>
            <person name="Woodward J."/>
            <person name="Winckler T."/>
            <person name="Tanaka Y."/>
            <person name="Shaulsky G."/>
            <person name="Schleicher M."/>
            <person name="Weinstock G."/>
            <person name="Rosenthal A."/>
            <person name="Cox E.C."/>
            <person name="Chisholm R.L."/>
            <person name="Gibbs R."/>
            <person name="Loomis W.F."/>
            <person name="Platzer M."/>
            <person name="Kay R.R."/>
            <person name="Williams J."/>
            <person name="Dear P.H."/>
            <person name="Noegel A.A."/>
            <person name="Barrell B."/>
            <person name="Kuspa A."/>
        </authorList>
    </citation>
    <scope>NUCLEOTIDE SEQUENCE [LARGE SCALE GENOMIC DNA]</scope>
    <source>
        <strain evidence="1 2">AX4</strain>
    </source>
</reference>
<dbReference type="AlphaFoldDB" id="Q54SU9"/>
<dbReference type="InParanoid" id="Q54SU9"/>
<name>Q54SU9_DICDI</name>
<dbReference type="RefSeq" id="XP_640286.1">
    <property type="nucleotide sequence ID" value="XM_635194.1"/>
</dbReference>
<gene>
    <name evidence="1" type="ORF">DDB_G0282207</name>
</gene>
<dbReference type="HOGENOM" id="CLU_1121796_0_0_1"/>